<dbReference type="Gene3D" id="3.40.50.720">
    <property type="entry name" value="NAD(P)-binding Rossmann-like Domain"/>
    <property type="match status" value="1"/>
</dbReference>
<dbReference type="AlphaFoldDB" id="A0A2S6ID00"/>
<dbReference type="Gene3D" id="3.40.50.10860">
    <property type="entry name" value="Leucine Dehydrogenase, chain A, domain 1"/>
    <property type="match status" value="1"/>
</dbReference>
<dbReference type="InterPro" id="IPR022893">
    <property type="entry name" value="Shikimate_DH_fam"/>
</dbReference>
<evidence type="ECO:0000259" key="1">
    <source>
        <dbReference type="Pfam" id="PF08501"/>
    </source>
</evidence>
<dbReference type="SUPFAM" id="SSF53223">
    <property type="entry name" value="Aminoacid dehydrogenase-like, N-terminal domain"/>
    <property type="match status" value="1"/>
</dbReference>
<protein>
    <submittedName>
        <fullName evidence="2">Shikimate dehydrogenase</fullName>
    </submittedName>
</protein>
<feature type="domain" description="Shikimate dehydrogenase substrate binding N-terminal" evidence="1">
    <location>
        <begin position="40"/>
        <end position="108"/>
    </location>
</feature>
<evidence type="ECO:0000313" key="3">
    <source>
        <dbReference type="Proteomes" id="UP000239485"/>
    </source>
</evidence>
<sequence>MTTSPTPATAAPTAATIRMPSKDTRLCISLAARPSNLGTRFHNFLYAELGLDFLYKAFTTSDLTAAVAGVRALGIRGCSVSMPFKEDCLALVDTVERSAEVIRSVNTIVNDDGHLTASNTDYVAVAQLLREHGVAQDSDFAVCGSGGMAKAVVAALRDGGFERGTVVARNEATGRELAERYGYAWTASLGAARPRLVVNATPVGMAGGAHDTAAADDLPVPGEAVDAAETVFEVVAVPAETPLLRRARERGLRTITGVEVQALQAAAQFERYTGVRPTTEQVRRASEFARS</sequence>
<dbReference type="CDD" id="cd01065">
    <property type="entry name" value="NAD_bind_Shikimate_DH"/>
    <property type="match status" value="1"/>
</dbReference>
<dbReference type="EMBL" id="PTJD01000017">
    <property type="protein sequence ID" value="PPK92081.1"/>
    <property type="molecule type" value="Genomic_DNA"/>
</dbReference>
<dbReference type="PANTHER" id="PTHR21089:SF9">
    <property type="entry name" value="SHIKIMATE DEHYDROGENASE-LIKE PROTEIN HI_0607"/>
    <property type="match status" value="1"/>
</dbReference>
<proteinExistence type="predicted"/>
<dbReference type="Pfam" id="PF08501">
    <property type="entry name" value="Shikimate_dh_N"/>
    <property type="match status" value="1"/>
</dbReference>
<dbReference type="InterPro" id="IPR013708">
    <property type="entry name" value="Shikimate_DH-bd_N"/>
</dbReference>
<dbReference type="GO" id="GO:0005829">
    <property type="term" value="C:cytosol"/>
    <property type="evidence" value="ECO:0007669"/>
    <property type="project" value="TreeGrafter"/>
</dbReference>
<dbReference type="GO" id="GO:0009423">
    <property type="term" value="P:chorismate biosynthetic process"/>
    <property type="evidence" value="ECO:0007669"/>
    <property type="project" value="TreeGrafter"/>
</dbReference>
<accession>A0A2S6ID00</accession>
<dbReference type="InterPro" id="IPR036291">
    <property type="entry name" value="NAD(P)-bd_dom_sf"/>
</dbReference>
<comment type="caution">
    <text evidence="2">The sequence shown here is derived from an EMBL/GenBank/DDBJ whole genome shotgun (WGS) entry which is preliminary data.</text>
</comment>
<dbReference type="GO" id="GO:0019632">
    <property type="term" value="P:shikimate metabolic process"/>
    <property type="evidence" value="ECO:0007669"/>
    <property type="project" value="TreeGrafter"/>
</dbReference>
<dbReference type="GO" id="GO:0050661">
    <property type="term" value="F:NADP binding"/>
    <property type="evidence" value="ECO:0007669"/>
    <property type="project" value="TreeGrafter"/>
</dbReference>
<gene>
    <name evidence="2" type="ORF">CLV92_11744</name>
</gene>
<evidence type="ECO:0000313" key="2">
    <source>
        <dbReference type="EMBL" id="PPK92081.1"/>
    </source>
</evidence>
<dbReference type="GO" id="GO:0004764">
    <property type="term" value="F:shikimate 3-dehydrogenase (NADP+) activity"/>
    <property type="evidence" value="ECO:0007669"/>
    <property type="project" value="InterPro"/>
</dbReference>
<dbReference type="NCBIfam" id="NF009202">
    <property type="entry name" value="PRK12550.1"/>
    <property type="match status" value="1"/>
</dbReference>
<dbReference type="PANTHER" id="PTHR21089">
    <property type="entry name" value="SHIKIMATE DEHYDROGENASE"/>
    <property type="match status" value="1"/>
</dbReference>
<keyword evidence="3" id="KW-1185">Reference proteome</keyword>
<dbReference type="InterPro" id="IPR046346">
    <property type="entry name" value="Aminoacid_DH-like_N_sf"/>
</dbReference>
<organism evidence="2 3">
    <name type="scientific">Kineococcus xinjiangensis</name>
    <dbReference type="NCBI Taxonomy" id="512762"/>
    <lineage>
        <taxon>Bacteria</taxon>
        <taxon>Bacillati</taxon>
        <taxon>Actinomycetota</taxon>
        <taxon>Actinomycetes</taxon>
        <taxon>Kineosporiales</taxon>
        <taxon>Kineosporiaceae</taxon>
        <taxon>Kineococcus</taxon>
    </lineage>
</organism>
<dbReference type="Proteomes" id="UP000239485">
    <property type="component" value="Unassembled WGS sequence"/>
</dbReference>
<name>A0A2S6ID00_9ACTN</name>
<reference evidence="2 3" key="1">
    <citation type="submission" date="2018-02" db="EMBL/GenBank/DDBJ databases">
        <title>Genomic Encyclopedia of Archaeal and Bacterial Type Strains, Phase II (KMG-II): from individual species to whole genera.</title>
        <authorList>
            <person name="Goeker M."/>
        </authorList>
    </citation>
    <scope>NUCLEOTIDE SEQUENCE [LARGE SCALE GENOMIC DNA]</scope>
    <source>
        <strain evidence="2 3">DSM 22857</strain>
    </source>
</reference>
<dbReference type="SUPFAM" id="SSF51735">
    <property type="entry name" value="NAD(P)-binding Rossmann-fold domains"/>
    <property type="match status" value="1"/>
</dbReference>